<reference evidence="2" key="1">
    <citation type="submission" date="2017-04" db="EMBL/GenBank/DDBJ databases">
        <authorList>
            <person name="Varghese N."/>
            <person name="Submissions S."/>
        </authorList>
    </citation>
    <scope>NUCLEOTIDE SEQUENCE [LARGE SCALE GENOMIC DNA]</scope>
    <source>
        <strain evidence="2">DSM 23072</strain>
    </source>
</reference>
<dbReference type="Proteomes" id="UP000192408">
    <property type="component" value="Unassembled WGS sequence"/>
</dbReference>
<name>A0A1W1V2V2_9PAST</name>
<proteinExistence type="predicted"/>
<dbReference type="AlphaFoldDB" id="A0A1W1V2V2"/>
<organism evidence="1 2">
    <name type="scientific">Pasteurella testudinis DSM 23072</name>
    <dbReference type="NCBI Taxonomy" id="1122938"/>
    <lineage>
        <taxon>Bacteria</taxon>
        <taxon>Pseudomonadati</taxon>
        <taxon>Pseudomonadota</taxon>
        <taxon>Gammaproteobacteria</taxon>
        <taxon>Pasteurellales</taxon>
        <taxon>Pasteurellaceae</taxon>
        <taxon>Pasteurella</taxon>
    </lineage>
</organism>
<dbReference type="EMBL" id="FWWV01000035">
    <property type="protein sequence ID" value="SMB87606.1"/>
    <property type="molecule type" value="Genomic_DNA"/>
</dbReference>
<gene>
    <name evidence="1" type="ORF">SAMN05660772_01023</name>
</gene>
<keyword evidence="2" id="KW-1185">Reference proteome</keyword>
<evidence type="ECO:0000313" key="1">
    <source>
        <dbReference type="EMBL" id="SMB87606.1"/>
    </source>
</evidence>
<sequence length="67" mass="7795">MGRYRSERKGGLSLRPNRTLYLLIKRLYRTLRFYLSNAIANNVIGCRHCLLVDISICHLQVSQSETI</sequence>
<protein>
    <submittedName>
        <fullName evidence="1">Uncharacterized protein</fullName>
    </submittedName>
</protein>
<evidence type="ECO:0000313" key="2">
    <source>
        <dbReference type="Proteomes" id="UP000192408"/>
    </source>
</evidence>
<accession>A0A1W1V2V2</accession>